<feature type="signal peptide" evidence="2">
    <location>
        <begin position="1"/>
        <end position="28"/>
    </location>
</feature>
<comment type="caution">
    <text evidence="5">The sequence shown here is derived from an EMBL/GenBank/DDBJ whole genome shotgun (WGS) entry which is preliminary data.</text>
</comment>
<dbReference type="InterPro" id="IPR036907">
    <property type="entry name" value="5'-Nucleotdase_C_sf"/>
</dbReference>
<dbReference type="SUPFAM" id="SSF55816">
    <property type="entry name" value="5'-nucleotidase (syn. UDP-sugar hydrolase), C-terminal domain"/>
    <property type="match status" value="1"/>
</dbReference>
<dbReference type="Pfam" id="PF02872">
    <property type="entry name" value="5_nucleotid_C"/>
    <property type="match status" value="1"/>
</dbReference>
<dbReference type="PANTHER" id="PTHR11575:SF24">
    <property type="entry name" value="5'-NUCLEOTIDASE"/>
    <property type="match status" value="1"/>
</dbReference>
<dbReference type="SUPFAM" id="SSF56300">
    <property type="entry name" value="Metallo-dependent phosphatases"/>
    <property type="match status" value="1"/>
</dbReference>
<evidence type="ECO:0008006" key="7">
    <source>
        <dbReference type="Google" id="ProtNLM"/>
    </source>
</evidence>
<evidence type="ECO:0000256" key="2">
    <source>
        <dbReference type="RuleBase" id="RU362119"/>
    </source>
</evidence>
<reference evidence="5 6" key="1">
    <citation type="submission" date="2011-08" db="EMBL/GenBank/DDBJ databases">
        <title>The Genome Sequence of Eubacteriaceae bacterium ACC19a.</title>
        <authorList>
            <consortium name="The Broad Institute Genome Sequencing Platform"/>
            <person name="Earl A."/>
            <person name="Ward D."/>
            <person name="Feldgarden M."/>
            <person name="Gevers D."/>
            <person name="Sizova M."/>
            <person name="Hazen A."/>
            <person name="Epstein S."/>
            <person name="Young S.K."/>
            <person name="Zeng Q."/>
            <person name="Gargeya S."/>
            <person name="Fitzgerald M."/>
            <person name="Haas B."/>
            <person name="Abouelleil A."/>
            <person name="Alvarado L."/>
            <person name="Arachchi H.M."/>
            <person name="Berlin A."/>
            <person name="Brown A."/>
            <person name="Chapman S.B."/>
            <person name="Chen Z."/>
            <person name="Dunbar C."/>
            <person name="Freedman E."/>
            <person name="Gearin G."/>
            <person name="Gellesch M."/>
            <person name="Goldberg J."/>
            <person name="Griggs A."/>
            <person name="Gujja S."/>
            <person name="Heiman D."/>
            <person name="Howarth C."/>
            <person name="Larson L."/>
            <person name="Lui A."/>
            <person name="MacDonald P.J.P."/>
            <person name="Montmayeur A."/>
            <person name="Murphy C."/>
            <person name="Neiman D."/>
            <person name="Pearson M."/>
            <person name="Priest M."/>
            <person name="Roberts A."/>
            <person name="Saif S."/>
            <person name="Shea T."/>
            <person name="Shenoy N."/>
            <person name="Sisk P."/>
            <person name="Stolte C."/>
            <person name="Sykes S."/>
            <person name="Wortman J."/>
            <person name="Nusbaum C."/>
            <person name="Birren B."/>
        </authorList>
    </citation>
    <scope>NUCLEOTIDE SEQUENCE [LARGE SCALE GENOMIC DNA]</scope>
    <source>
        <strain evidence="5 6">ACC19a</strain>
    </source>
</reference>
<evidence type="ECO:0000259" key="3">
    <source>
        <dbReference type="Pfam" id="PF00149"/>
    </source>
</evidence>
<dbReference type="Pfam" id="PF00149">
    <property type="entry name" value="Metallophos"/>
    <property type="match status" value="1"/>
</dbReference>
<feature type="domain" description="Calcineurin-like phosphoesterase" evidence="3">
    <location>
        <begin position="35"/>
        <end position="242"/>
    </location>
</feature>
<name>G9X175_9FIRM</name>
<dbReference type="InterPro" id="IPR029052">
    <property type="entry name" value="Metallo-depent_PP-like"/>
</dbReference>
<dbReference type="PRINTS" id="PR01607">
    <property type="entry name" value="APYRASEFAMLY"/>
</dbReference>
<sequence>MLKIKKSISIILSLLLALGLSAYKPVFADDSKTITIIHTNDVHGRAEGDQKELIGYAKLKTFYDAQKAKNPDTLLVDAGDTLHGTTFANISEGKNMLNLMNEIGFAVGIPGNHDFNYGYERLIALEKDAKFDYLCANVVRKDGTKDFKANVIKDIDGVKIGFFGIATPETLYKSSPKNTANVDFLDYIQTSKKQVEELKKQGAQIIVAVTHLGIDESSSERSDILAKEVDGIDLIIDGHSHTRLPEGLKIKNTLIVQTGEYLKNIGVVNLEIKDGKIQSAKANLVSFEQAKDIKPDEKIAKEIQVAVAADKPTLDKVIGYSETELVGVREKVRASETNLGDLVTDAMKKSISSDVAITNGGGIRASIKKGDIKMGDILTSFPFTNFVVGLEVKGDVIASALEHGVDKAPEPAGKFPQVSGITFIYDISQPSGKRVSDIKVNGENLDTKKSYKLATNDFMAIGGDDYTMFKGAKKIAENALLSDVLVDYIKENGGKINYKENGNRIVPKSEVTKVDTISEVKADDMKAIPTTHKIIAEGKSILIEGYIINGDKYFQVRDIAAAFSNTAQSFDVQYDKKSKSVVLKKNTKYSGNNAKLSKISQKAPKIVSSNQKIMVNGKEDQKLKVYLINSANYVSLAQLSTLMNLNIK</sequence>
<dbReference type="CDD" id="cd00845">
    <property type="entry name" value="MPP_UshA_N_like"/>
    <property type="match status" value="1"/>
</dbReference>
<evidence type="ECO:0000259" key="4">
    <source>
        <dbReference type="Pfam" id="PF02872"/>
    </source>
</evidence>
<keyword evidence="2" id="KW-0378">Hydrolase</keyword>
<dbReference type="GO" id="GO:0016787">
    <property type="term" value="F:hydrolase activity"/>
    <property type="evidence" value="ECO:0007669"/>
    <property type="project" value="UniProtKB-KW"/>
</dbReference>
<dbReference type="Gene3D" id="3.90.780.10">
    <property type="entry name" value="5'-Nucleotidase, C-terminal domain"/>
    <property type="match status" value="1"/>
</dbReference>
<dbReference type="InterPro" id="IPR008334">
    <property type="entry name" value="5'-Nucleotdase_C"/>
</dbReference>
<dbReference type="Proteomes" id="UP000006437">
    <property type="component" value="Unassembled WGS sequence"/>
</dbReference>
<evidence type="ECO:0000313" key="6">
    <source>
        <dbReference type="Proteomes" id="UP000006437"/>
    </source>
</evidence>
<dbReference type="InterPro" id="IPR004843">
    <property type="entry name" value="Calcineurin-like_PHP"/>
</dbReference>
<gene>
    <name evidence="5" type="ORF">HMPREF9629_02119</name>
</gene>
<evidence type="ECO:0000313" key="5">
    <source>
        <dbReference type="EMBL" id="EHL14533.1"/>
    </source>
</evidence>
<dbReference type="Gene3D" id="3.60.21.10">
    <property type="match status" value="1"/>
</dbReference>
<keyword evidence="1 2" id="KW-0732">Signal</keyword>
<dbReference type="GO" id="GO:0000166">
    <property type="term" value="F:nucleotide binding"/>
    <property type="evidence" value="ECO:0007669"/>
    <property type="project" value="UniProtKB-KW"/>
</dbReference>
<dbReference type="PATRIC" id="fig|796937.3.peg.1373"/>
<organism evidence="5 6">
    <name type="scientific">Peptoanaerobacter stomatis</name>
    <dbReference type="NCBI Taxonomy" id="796937"/>
    <lineage>
        <taxon>Bacteria</taxon>
        <taxon>Bacillati</taxon>
        <taxon>Bacillota</taxon>
        <taxon>Clostridia</taxon>
        <taxon>Peptostreptococcales</taxon>
        <taxon>Filifactoraceae</taxon>
        <taxon>Peptoanaerobacter</taxon>
    </lineage>
</organism>
<dbReference type="HOGENOM" id="CLU_005854_7_3_9"/>
<keyword evidence="2" id="KW-0547">Nucleotide-binding</keyword>
<dbReference type="PANTHER" id="PTHR11575">
    <property type="entry name" value="5'-NUCLEOTIDASE-RELATED"/>
    <property type="match status" value="1"/>
</dbReference>
<comment type="similarity">
    <text evidence="2">Belongs to the 5'-nucleotidase family.</text>
</comment>
<dbReference type="GO" id="GO:0009166">
    <property type="term" value="P:nucleotide catabolic process"/>
    <property type="evidence" value="ECO:0007669"/>
    <property type="project" value="InterPro"/>
</dbReference>
<dbReference type="RefSeq" id="WP_009526335.1">
    <property type="nucleotide sequence ID" value="NZ_JH414569.1"/>
</dbReference>
<protein>
    <recommendedName>
        <fullName evidence="7">5'-nucleotidase, C-terminal domain protein</fullName>
    </recommendedName>
</protein>
<accession>G9X175</accession>
<dbReference type="AlphaFoldDB" id="G9X175"/>
<proteinExistence type="inferred from homology"/>
<feature type="domain" description="5'-Nucleotidase C-terminal" evidence="4">
    <location>
        <begin position="317"/>
        <end position="470"/>
    </location>
</feature>
<evidence type="ECO:0000256" key="1">
    <source>
        <dbReference type="ARBA" id="ARBA00022729"/>
    </source>
</evidence>
<dbReference type="BioCyc" id="EBAC796937-HMP:GMGH-2143-MONOMER"/>
<dbReference type="InterPro" id="IPR006179">
    <property type="entry name" value="5_nucleotidase/apyrase"/>
</dbReference>
<feature type="chain" id="PRO_5005133278" description="5'-nucleotidase, C-terminal domain protein" evidence="2">
    <location>
        <begin position="29"/>
        <end position="648"/>
    </location>
</feature>
<dbReference type="EMBL" id="AFZE01000025">
    <property type="protein sequence ID" value="EHL14533.1"/>
    <property type="molecule type" value="Genomic_DNA"/>
</dbReference>